<organism evidence="24 25">
    <name type="scientific">Pan troglodytes</name>
    <name type="common">Chimpanzee</name>
    <dbReference type="NCBI Taxonomy" id="9598"/>
    <lineage>
        <taxon>Eukaryota</taxon>
        <taxon>Metazoa</taxon>
        <taxon>Chordata</taxon>
        <taxon>Craniata</taxon>
        <taxon>Vertebrata</taxon>
        <taxon>Euteleostomi</taxon>
        <taxon>Mammalia</taxon>
        <taxon>Eutheria</taxon>
        <taxon>Euarchontoglires</taxon>
        <taxon>Primates</taxon>
        <taxon>Haplorrhini</taxon>
        <taxon>Catarrhini</taxon>
        <taxon>Hominidae</taxon>
        <taxon>Pan</taxon>
    </lineage>
</organism>
<keyword evidence="5 21" id="KW-0812">Transmembrane</keyword>
<keyword evidence="12" id="KW-0503">Monooxygenase</keyword>
<name>A0A2I3S7K1_PANTR</name>
<dbReference type="GO" id="GO:0042438">
    <property type="term" value="P:melanin biosynthetic process"/>
    <property type="evidence" value="ECO:0007669"/>
    <property type="project" value="UniProtKB-KW"/>
</dbReference>
<evidence type="ECO:0000256" key="7">
    <source>
        <dbReference type="ARBA" id="ARBA00022729"/>
    </source>
</evidence>
<dbReference type="Ensembl" id="ENSPTRT00000099829.1">
    <property type="protein sequence ID" value="ENSPTRP00000072953.1"/>
    <property type="gene ID" value="ENSPTRG00000020774.7"/>
</dbReference>
<evidence type="ECO:0000256" key="13">
    <source>
        <dbReference type="ARBA" id="ARBA00023101"/>
    </source>
</evidence>
<evidence type="ECO:0000256" key="18">
    <source>
        <dbReference type="ARBA" id="ARBA00040647"/>
    </source>
</evidence>
<dbReference type="EMBL" id="AACZ04057644">
    <property type="status" value="NOT_ANNOTATED_CDS"/>
    <property type="molecule type" value="Genomic_DNA"/>
</dbReference>
<dbReference type="GO" id="GO:0004497">
    <property type="term" value="F:monooxygenase activity"/>
    <property type="evidence" value="ECO:0007669"/>
    <property type="project" value="UniProtKB-KW"/>
</dbReference>
<evidence type="ECO:0000256" key="14">
    <source>
        <dbReference type="ARBA" id="ARBA00023136"/>
    </source>
</evidence>
<evidence type="ECO:0000259" key="23">
    <source>
        <dbReference type="PROSITE" id="PS00498"/>
    </source>
</evidence>
<feature type="domain" description="Tyrosinase copper-binding" evidence="23">
    <location>
        <begin position="438"/>
        <end position="449"/>
    </location>
</feature>
<dbReference type="AlphaFoldDB" id="A0A2I3S7K1"/>
<keyword evidence="10" id="KW-0560">Oxidoreductase</keyword>
<keyword evidence="15" id="KW-1015">Disulfide bond</keyword>
<reference evidence="24" key="3">
    <citation type="submission" date="2025-09" db="UniProtKB">
        <authorList>
            <consortium name="Ensembl"/>
        </authorList>
    </citation>
    <scope>IDENTIFICATION</scope>
</reference>
<dbReference type="PRINTS" id="PR00092">
    <property type="entry name" value="TYROSINASE"/>
</dbReference>
<evidence type="ECO:0000313" key="24">
    <source>
        <dbReference type="Ensembl" id="ENSPTRP00000072953.1"/>
    </source>
</evidence>
<evidence type="ECO:0000313" key="26">
    <source>
        <dbReference type="VGNC" id="VGNC:10117"/>
    </source>
</evidence>
<evidence type="ECO:0000256" key="15">
    <source>
        <dbReference type="ARBA" id="ARBA00023157"/>
    </source>
</evidence>
<sequence>MPPLVREKAAKTSWIFLYVLQSSLHKELQTRSLFCTLISSRMSAPKLLSLGCIFFPLLLFQQARAQFPRQCATVEALRSGMCCPDLSPVSGPGTDRCGSSSGRGRCEAVTADSRPHSPQYPHDGRDDREAWPLRFFNRTCHCNGNFSGHNCGTCRPGWRGAACDQRVLIVRRNLLDLSKEEKNHFVRALDMAKRTTHPLFVIATRRSEEILGPDGNTPQFENISIYNYFVWTHYYSVKKTFLGVGQESFGEVDFSHEGPAFLTWHRYHLLRLEKDMQEMLQEPSFSLPYWNFATGKNVCDICMDDLMGSRSNFDSTLISPNSVFSQWRVVCDSLEDYDTLGTLCNSTEDGPIRRNPAGNVARPMVQRLPEPQDVAQCLEVGLFDTPPFYSNSTNSFRNTVEGYSDPTGKYDPAVRSLHNLAHLFLNGTGGQTHLSPNDPIFVLLHTFTDAVFDEWLRRYNAGREFSVPEIIAIAVVGALLLVALIFGTASYLIRARRSMDEANQPLLTDQYQCYAEEYEKLRNPNQSVV</sequence>
<dbReference type="SUPFAM" id="SSF48056">
    <property type="entry name" value="Di-copper centre-containing domain"/>
    <property type="match status" value="1"/>
</dbReference>
<dbReference type="GO" id="GO:0033162">
    <property type="term" value="C:melanosome membrane"/>
    <property type="evidence" value="ECO:0007669"/>
    <property type="project" value="UniProtKB-SubCell"/>
</dbReference>
<dbReference type="PROSITE" id="PS00497">
    <property type="entry name" value="TYROSINASE_1"/>
    <property type="match status" value="1"/>
</dbReference>
<reference evidence="24 25" key="1">
    <citation type="journal article" date="2005" name="Nature">
        <title>Initial sequence of the chimpanzee genome and comparison with the human genome.</title>
        <authorList>
            <consortium name="Chimpanzee sequencing and analysis consortium"/>
        </authorList>
    </citation>
    <scope>NUCLEOTIDE SEQUENCE [LARGE SCALE GENOMIC DNA]</scope>
</reference>
<dbReference type="VGNC" id="VGNC:10117">
    <property type="gene designation" value="TYRP1"/>
</dbReference>
<keyword evidence="6" id="KW-0479">Metal-binding</keyword>
<keyword evidence="16" id="KW-0325">Glycoprotein</keyword>
<dbReference type="GO" id="GO:0046872">
    <property type="term" value="F:metal ion binding"/>
    <property type="evidence" value="ECO:0007669"/>
    <property type="project" value="UniProtKB-KW"/>
</dbReference>
<evidence type="ECO:0000256" key="2">
    <source>
        <dbReference type="ARBA" id="ARBA00001973"/>
    </source>
</evidence>
<feature type="transmembrane region" description="Helical" evidence="21">
    <location>
        <begin position="470"/>
        <end position="493"/>
    </location>
</feature>
<comment type="cofactor">
    <cofactor evidence="1">
        <name>Zn(2+)</name>
        <dbReference type="ChEBI" id="CHEBI:29105"/>
    </cofactor>
</comment>
<comment type="subcellular location">
    <subcellularLocation>
        <location evidence="3">Melanosome membrane</location>
        <topology evidence="3">Single-pass type I membrane protein</topology>
    </subcellularLocation>
</comment>
<evidence type="ECO:0000259" key="22">
    <source>
        <dbReference type="PROSITE" id="PS00497"/>
    </source>
</evidence>
<comment type="similarity">
    <text evidence="4">Belongs to the tyrosinase family.</text>
</comment>
<dbReference type="GeneTree" id="ENSGT00940000155804"/>
<dbReference type="Pfam" id="PF00264">
    <property type="entry name" value="Tyrosinase"/>
    <property type="match status" value="1"/>
</dbReference>
<protein>
    <recommendedName>
        <fullName evidence="18">5,6-dihydroxyindole-2-carboxylic acid oxidase</fullName>
    </recommendedName>
    <alternativeName>
        <fullName evidence="19">Tyrosinase-related protein 1</fullName>
    </alternativeName>
</protein>
<evidence type="ECO:0000256" key="4">
    <source>
        <dbReference type="ARBA" id="ARBA00009928"/>
    </source>
</evidence>
<accession>A0A2I3S7K1</accession>
<dbReference type="InterPro" id="IPR002227">
    <property type="entry name" value="Tyrosinase_Cu-bd"/>
</dbReference>
<dbReference type="EMBL" id="AACZ04057643">
    <property type="status" value="NOT_ANNOTATED_CDS"/>
    <property type="molecule type" value="Genomic_DNA"/>
</dbReference>
<evidence type="ECO:0000256" key="8">
    <source>
        <dbReference type="ARBA" id="ARBA00022833"/>
    </source>
</evidence>
<evidence type="ECO:0000313" key="25">
    <source>
        <dbReference type="Proteomes" id="UP000002277"/>
    </source>
</evidence>
<evidence type="ECO:0000256" key="11">
    <source>
        <dbReference type="ARBA" id="ARBA00023008"/>
    </source>
</evidence>
<proteinExistence type="inferred from homology"/>
<evidence type="ECO:0000256" key="1">
    <source>
        <dbReference type="ARBA" id="ARBA00001947"/>
    </source>
</evidence>
<evidence type="ECO:0000256" key="21">
    <source>
        <dbReference type="SAM" id="Phobius"/>
    </source>
</evidence>
<keyword evidence="11" id="KW-0186">Copper</keyword>
<keyword evidence="13" id="KW-0470">Melanin biosynthesis</keyword>
<evidence type="ECO:0000256" key="16">
    <source>
        <dbReference type="ARBA" id="ARBA00023180"/>
    </source>
</evidence>
<keyword evidence="7" id="KW-0732">Signal</keyword>
<keyword evidence="9 21" id="KW-1133">Transmembrane helix</keyword>
<keyword evidence="14 21" id="KW-0472">Membrane</keyword>
<evidence type="ECO:0000256" key="3">
    <source>
        <dbReference type="ARBA" id="ARBA00004573"/>
    </source>
</evidence>
<evidence type="ECO:0000256" key="12">
    <source>
        <dbReference type="ARBA" id="ARBA00023033"/>
    </source>
</evidence>
<dbReference type="Bgee" id="ENSPTRG00000020774">
    <property type="expression patterns" value="Expressed in heart and 12 other cell types or tissues"/>
</dbReference>
<evidence type="ECO:0000256" key="6">
    <source>
        <dbReference type="ARBA" id="ARBA00022723"/>
    </source>
</evidence>
<comment type="pathway">
    <text evidence="17">Pigment biosynthesis; melanin biosynthesis.</text>
</comment>
<dbReference type="PANTHER" id="PTHR11474">
    <property type="entry name" value="TYROSINASE FAMILY MEMBER"/>
    <property type="match status" value="1"/>
</dbReference>
<comment type="catalytic activity">
    <reaction evidence="20">
        <text>2 5,6-dihydroxyindole-2-carboxylate + O2 = 2 indole-5,6-quinone-2-carboxylate + 2 H2O</text>
        <dbReference type="Rhea" id="RHEA:68388"/>
        <dbReference type="ChEBI" id="CHEBI:15377"/>
        <dbReference type="ChEBI" id="CHEBI:15379"/>
        <dbReference type="ChEBI" id="CHEBI:16875"/>
        <dbReference type="ChEBI" id="CHEBI:177869"/>
    </reaction>
    <physiologicalReaction direction="left-to-right" evidence="20">
        <dbReference type="Rhea" id="RHEA:68389"/>
    </physiologicalReaction>
</comment>
<keyword evidence="25" id="KW-1185">Reference proteome</keyword>
<feature type="domain" description="Tyrosinase copper-binding" evidence="22">
    <location>
        <begin position="256"/>
        <end position="273"/>
    </location>
</feature>
<dbReference type="PROSITE" id="PS00498">
    <property type="entry name" value="TYROSINASE_2"/>
    <property type="match status" value="1"/>
</dbReference>
<comment type="cofactor">
    <cofactor evidence="2">
        <name>Cu(2+)</name>
        <dbReference type="ChEBI" id="CHEBI:29036"/>
    </cofactor>
</comment>
<evidence type="ECO:0000256" key="9">
    <source>
        <dbReference type="ARBA" id="ARBA00022989"/>
    </source>
</evidence>
<evidence type="ECO:0000256" key="19">
    <source>
        <dbReference type="ARBA" id="ARBA00041445"/>
    </source>
</evidence>
<evidence type="ECO:0000256" key="5">
    <source>
        <dbReference type="ARBA" id="ARBA00022692"/>
    </source>
</evidence>
<evidence type="ECO:0000256" key="17">
    <source>
        <dbReference type="ARBA" id="ARBA00037907"/>
    </source>
</evidence>
<dbReference type="Gene3D" id="1.10.1280.10">
    <property type="entry name" value="Di-copper center containing domain from catechol oxidase"/>
    <property type="match status" value="1"/>
</dbReference>
<dbReference type="InterPro" id="IPR008922">
    <property type="entry name" value="Di-copper_centre_dom_sf"/>
</dbReference>
<evidence type="ECO:0000256" key="20">
    <source>
        <dbReference type="ARBA" id="ARBA00047408"/>
    </source>
</evidence>
<dbReference type="Proteomes" id="UP000002277">
    <property type="component" value="Chromosome 9"/>
</dbReference>
<gene>
    <name evidence="24 26" type="primary">TYRP1</name>
</gene>
<keyword evidence="8" id="KW-0862">Zinc</keyword>
<dbReference type="InterPro" id="IPR050316">
    <property type="entry name" value="Tyrosinase/Hemocyanin"/>
</dbReference>
<dbReference type="PANTHER" id="PTHR11474:SF3">
    <property type="entry name" value="5,6-DIHYDROXYINDOLE-2-CARBOXYLIC ACID OXIDASE"/>
    <property type="match status" value="1"/>
</dbReference>
<reference evidence="24" key="2">
    <citation type="submission" date="2025-08" db="UniProtKB">
        <authorList>
            <consortium name="Ensembl"/>
        </authorList>
    </citation>
    <scope>IDENTIFICATION</scope>
</reference>
<evidence type="ECO:0000256" key="10">
    <source>
        <dbReference type="ARBA" id="ARBA00023002"/>
    </source>
</evidence>